<dbReference type="EC" id="6.3.4.19" evidence="1"/>
<keyword evidence="2" id="KW-0436">Ligase</keyword>
<dbReference type="InterPro" id="IPR014729">
    <property type="entry name" value="Rossmann-like_a/b/a_fold"/>
</dbReference>
<evidence type="ECO:0000256" key="5">
    <source>
        <dbReference type="ARBA" id="ARBA00022840"/>
    </source>
</evidence>
<dbReference type="PANTHER" id="PTHR43033:SF1">
    <property type="entry name" value="TRNA(ILE)-LYSIDINE SYNTHASE-RELATED"/>
    <property type="match status" value="1"/>
</dbReference>
<name>A0A383EUA0_9ZZZZ</name>
<dbReference type="Gene3D" id="3.40.50.620">
    <property type="entry name" value="HUPs"/>
    <property type="match status" value="1"/>
</dbReference>
<reference evidence="8" key="1">
    <citation type="submission" date="2018-05" db="EMBL/GenBank/DDBJ databases">
        <authorList>
            <person name="Lanie J.A."/>
            <person name="Ng W.-L."/>
            <person name="Kazmierczak K.M."/>
            <person name="Andrzejewski T.M."/>
            <person name="Davidsen T.M."/>
            <person name="Wayne K.J."/>
            <person name="Tettelin H."/>
            <person name="Glass J.I."/>
            <person name="Rusch D."/>
            <person name="Podicherti R."/>
            <person name="Tsui H.-C.T."/>
            <person name="Winkler M.E."/>
        </authorList>
    </citation>
    <scope>NUCLEOTIDE SEQUENCE</scope>
</reference>
<keyword evidence="5" id="KW-0067">ATP-binding</keyword>
<evidence type="ECO:0000256" key="1">
    <source>
        <dbReference type="ARBA" id="ARBA00013267"/>
    </source>
</evidence>
<evidence type="ECO:0000259" key="7">
    <source>
        <dbReference type="Pfam" id="PF01171"/>
    </source>
</evidence>
<dbReference type="InterPro" id="IPR012094">
    <property type="entry name" value="tRNA_Ile_lys_synt"/>
</dbReference>
<evidence type="ECO:0000313" key="8">
    <source>
        <dbReference type="EMBL" id="SVE60427.1"/>
    </source>
</evidence>
<gene>
    <name evidence="8" type="ORF">METZ01_LOCUS513281</name>
</gene>
<evidence type="ECO:0000256" key="2">
    <source>
        <dbReference type="ARBA" id="ARBA00022598"/>
    </source>
</evidence>
<feature type="domain" description="tRNA(Ile)-lysidine/2-thiocytidine synthase N-terminal" evidence="7">
    <location>
        <begin position="45"/>
        <end position="203"/>
    </location>
</feature>
<dbReference type="EMBL" id="UINC01228910">
    <property type="protein sequence ID" value="SVE60427.1"/>
    <property type="molecule type" value="Genomic_DNA"/>
</dbReference>
<feature type="non-terminal residue" evidence="8">
    <location>
        <position position="204"/>
    </location>
</feature>
<accession>A0A383EUA0</accession>
<dbReference type="AlphaFoldDB" id="A0A383EUA0"/>
<keyword evidence="3" id="KW-0819">tRNA processing</keyword>
<evidence type="ECO:0000256" key="6">
    <source>
        <dbReference type="ARBA" id="ARBA00048539"/>
    </source>
</evidence>
<dbReference type="CDD" id="cd01992">
    <property type="entry name" value="TilS_N"/>
    <property type="match status" value="1"/>
</dbReference>
<dbReference type="GO" id="GO:0032267">
    <property type="term" value="F:tRNA(Ile)-lysidine synthase activity"/>
    <property type="evidence" value="ECO:0007669"/>
    <property type="project" value="UniProtKB-EC"/>
</dbReference>
<dbReference type="InterPro" id="IPR012795">
    <property type="entry name" value="tRNA_Ile_lys_synt_N"/>
</dbReference>
<dbReference type="Pfam" id="PF01171">
    <property type="entry name" value="ATP_bind_3"/>
    <property type="match status" value="1"/>
</dbReference>
<evidence type="ECO:0000256" key="3">
    <source>
        <dbReference type="ARBA" id="ARBA00022694"/>
    </source>
</evidence>
<dbReference type="PANTHER" id="PTHR43033">
    <property type="entry name" value="TRNA(ILE)-LYSIDINE SYNTHASE-RELATED"/>
    <property type="match status" value="1"/>
</dbReference>
<sequence>MLKEKIGYGPLGNSGKGPDFPAPGLDLLQRSVWSAISRYKDRIINVAFSGGVDSTVLLMVTASLRPQIGFGLRALHVNHGWSEDADLWHAHCRRVAQELGIPFLGSRSDSDIPSEEDDGAFAGSSKEARARAARYRFFADAVAPGDLLLTGHHLDDQAETFLLRLMRGSSVRGLGSMRTEQTLNGLKVVRPFLDLPKATLAGWA</sequence>
<dbReference type="SUPFAM" id="SSF52402">
    <property type="entry name" value="Adenine nucleotide alpha hydrolases-like"/>
    <property type="match status" value="1"/>
</dbReference>
<protein>
    <recommendedName>
        <fullName evidence="1">tRNA(Ile)-lysidine synthetase</fullName>
        <ecNumber evidence="1">6.3.4.19</ecNumber>
    </recommendedName>
</protein>
<organism evidence="8">
    <name type="scientific">marine metagenome</name>
    <dbReference type="NCBI Taxonomy" id="408172"/>
    <lineage>
        <taxon>unclassified sequences</taxon>
        <taxon>metagenomes</taxon>
        <taxon>ecological metagenomes</taxon>
    </lineage>
</organism>
<dbReference type="InterPro" id="IPR011063">
    <property type="entry name" value="TilS/TtcA_N"/>
</dbReference>
<keyword evidence="4" id="KW-0547">Nucleotide-binding</keyword>
<comment type="catalytic activity">
    <reaction evidence="6">
        <text>cytidine(34) in tRNA(Ile2) + L-lysine + ATP = lysidine(34) in tRNA(Ile2) + AMP + diphosphate + H(+)</text>
        <dbReference type="Rhea" id="RHEA:43744"/>
        <dbReference type="Rhea" id="RHEA-COMP:10625"/>
        <dbReference type="Rhea" id="RHEA-COMP:10670"/>
        <dbReference type="ChEBI" id="CHEBI:15378"/>
        <dbReference type="ChEBI" id="CHEBI:30616"/>
        <dbReference type="ChEBI" id="CHEBI:32551"/>
        <dbReference type="ChEBI" id="CHEBI:33019"/>
        <dbReference type="ChEBI" id="CHEBI:82748"/>
        <dbReference type="ChEBI" id="CHEBI:83665"/>
        <dbReference type="ChEBI" id="CHEBI:456215"/>
        <dbReference type="EC" id="6.3.4.19"/>
    </reaction>
</comment>
<dbReference type="NCBIfam" id="TIGR02432">
    <property type="entry name" value="lysidine_TilS_N"/>
    <property type="match status" value="1"/>
</dbReference>
<dbReference type="GO" id="GO:0008033">
    <property type="term" value="P:tRNA processing"/>
    <property type="evidence" value="ECO:0007669"/>
    <property type="project" value="UniProtKB-KW"/>
</dbReference>
<proteinExistence type="predicted"/>
<dbReference type="GO" id="GO:0005524">
    <property type="term" value="F:ATP binding"/>
    <property type="evidence" value="ECO:0007669"/>
    <property type="project" value="UniProtKB-KW"/>
</dbReference>
<evidence type="ECO:0000256" key="4">
    <source>
        <dbReference type="ARBA" id="ARBA00022741"/>
    </source>
</evidence>